<sequence length="113" mass="12962">MEVSAALAISPSSDERLWSRLRDRVDSILDIRGPKIDLPPSSSLAVMMATKASYLSRELKTIKSELSFMQERCNLLEEENRRFQEDFDKGVRPEEDDLVLYFSSLAYTSILNK</sequence>
<comment type="caution">
    <text evidence="2">The sequence shown here is derived from an EMBL/GenBank/DDBJ whole genome shotgun (WGS) entry which is preliminary data.</text>
</comment>
<gene>
    <name evidence="2" type="ORF">B296_00024960</name>
</gene>
<dbReference type="EMBL" id="AMZH03002519">
    <property type="protein sequence ID" value="RRT75307.1"/>
    <property type="molecule type" value="Genomic_DNA"/>
</dbReference>
<dbReference type="PANTHER" id="PTHR31016">
    <property type="entry name" value="OS04G0228100 PROTEIN"/>
    <property type="match status" value="1"/>
</dbReference>
<dbReference type="Proteomes" id="UP000287651">
    <property type="component" value="Unassembled WGS sequence"/>
</dbReference>
<name>A0A427AGC6_ENSVE</name>
<organism evidence="2 3">
    <name type="scientific">Ensete ventricosum</name>
    <name type="common">Abyssinian banana</name>
    <name type="synonym">Musa ensete</name>
    <dbReference type="NCBI Taxonomy" id="4639"/>
    <lineage>
        <taxon>Eukaryota</taxon>
        <taxon>Viridiplantae</taxon>
        <taxon>Streptophyta</taxon>
        <taxon>Embryophyta</taxon>
        <taxon>Tracheophyta</taxon>
        <taxon>Spermatophyta</taxon>
        <taxon>Magnoliopsida</taxon>
        <taxon>Liliopsida</taxon>
        <taxon>Zingiberales</taxon>
        <taxon>Musaceae</taxon>
        <taxon>Ensete</taxon>
    </lineage>
</organism>
<evidence type="ECO:0000256" key="1">
    <source>
        <dbReference type="SAM" id="Coils"/>
    </source>
</evidence>
<evidence type="ECO:0000313" key="3">
    <source>
        <dbReference type="Proteomes" id="UP000287651"/>
    </source>
</evidence>
<dbReference type="PANTHER" id="PTHR31016:SF2">
    <property type="entry name" value="OS04G0228100 PROTEIN"/>
    <property type="match status" value="1"/>
</dbReference>
<evidence type="ECO:0000313" key="2">
    <source>
        <dbReference type="EMBL" id="RRT75307.1"/>
    </source>
</evidence>
<proteinExistence type="predicted"/>
<reference evidence="2 3" key="1">
    <citation type="journal article" date="2014" name="Agronomy (Basel)">
        <title>A Draft Genome Sequence for Ensete ventricosum, the Drought-Tolerant Tree Against Hunger.</title>
        <authorList>
            <person name="Harrison J."/>
            <person name="Moore K.A."/>
            <person name="Paszkiewicz K."/>
            <person name="Jones T."/>
            <person name="Grant M."/>
            <person name="Ambacheew D."/>
            <person name="Muzemil S."/>
            <person name="Studholme D.J."/>
        </authorList>
    </citation>
    <scope>NUCLEOTIDE SEQUENCE [LARGE SCALE GENOMIC DNA]</scope>
</reference>
<accession>A0A427AGC6</accession>
<feature type="coiled-coil region" evidence="1">
    <location>
        <begin position="59"/>
        <end position="86"/>
    </location>
</feature>
<keyword evidence="1" id="KW-0175">Coiled coil</keyword>
<dbReference type="AlphaFoldDB" id="A0A427AGC6"/>
<protein>
    <submittedName>
        <fullName evidence="2">Uncharacterized protein</fullName>
    </submittedName>
</protein>